<reference evidence="2" key="2">
    <citation type="submission" date="2020-07" db="EMBL/GenBank/DDBJ databases">
        <authorList>
            <person name="Yu X."/>
        </authorList>
    </citation>
    <scope>NUCLEOTIDE SEQUENCE [LARGE SCALE GENOMIC DNA]</scope>
    <source>
        <strain evidence="2">24T</strain>
    </source>
</reference>
<dbReference type="KEGG" id="mgor:H0P51_14095"/>
<organism evidence="2 3">
    <name type="scientific">Mycobacterium vicinigordonae</name>
    <dbReference type="NCBI Taxonomy" id="1719132"/>
    <lineage>
        <taxon>Bacteria</taxon>
        <taxon>Bacillati</taxon>
        <taxon>Actinomycetota</taxon>
        <taxon>Actinomycetes</taxon>
        <taxon>Mycobacteriales</taxon>
        <taxon>Mycobacteriaceae</taxon>
        <taxon>Mycobacterium</taxon>
    </lineage>
</organism>
<dbReference type="PANTHER" id="PTHR43747:SF1">
    <property type="entry name" value="SLR1998 PROTEIN"/>
    <property type="match status" value="1"/>
</dbReference>
<comment type="similarity">
    <text evidence="1">Belongs to the flavin-dependent halogenase family. Bacterial tryptophan halogenase subfamily.</text>
</comment>
<gene>
    <name evidence="2" type="ORF">H0P51_14095</name>
</gene>
<dbReference type="SUPFAM" id="SSF51905">
    <property type="entry name" value="FAD/NAD(P)-binding domain"/>
    <property type="match status" value="1"/>
</dbReference>
<accession>A0A7D6IBX9</accession>
<dbReference type="AlphaFoldDB" id="A0A7D6IBX9"/>
<dbReference type="InterPro" id="IPR050816">
    <property type="entry name" value="Flavin-dep_Halogenase_NPB"/>
</dbReference>
<keyword evidence="3" id="KW-1185">Reference proteome</keyword>
<protein>
    <submittedName>
        <fullName evidence="2">Tryptophan 7-halogenase</fullName>
    </submittedName>
</protein>
<reference evidence="2" key="1">
    <citation type="submission" date="2020-07" db="EMBL/GenBank/DDBJ databases">
        <title>Description of Mycobacterium gordonae subsp. intergordonae subsp.nov. and Mycobacterium gordonae subsp. gordonae subsp. nov.</title>
        <authorList>
            <person name="Huang H."/>
        </authorList>
    </citation>
    <scope>NUCLEOTIDE SEQUENCE [LARGE SCALE GENOMIC DNA]</scope>
    <source>
        <strain evidence="2">24T</strain>
    </source>
</reference>
<dbReference type="InterPro" id="IPR036188">
    <property type="entry name" value="FAD/NAD-bd_sf"/>
</dbReference>
<dbReference type="EMBL" id="CP059165">
    <property type="protein sequence ID" value="QLL09877.1"/>
    <property type="molecule type" value="Genomic_DNA"/>
</dbReference>
<dbReference type="PANTHER" id="PTHR43747">
    <property type="entry name" value="FAD-BINDING PROTEIN"/>
    <property type="match status" value="1"/>
</dbReference>
<name>A0A7D6IBX9_9MYCO</name>
<dbReference type="Proteomes" id="UP000510682">
    <property type="component" value="Chromosome"/>
</dbReference>
<sequence>MNTRAHLSQLSPQARAALAQRIKAQLTDTADAPDTTEVFAPAPDCEVAVIGGGIAALTLAMELHIARPATRVLIIEPVGHPVPEITHTVGESTVEVSAQYLRDRLGLADHLQASQLRKMGLRMFFSHDANADITQRMELGNSRYTPQVTFQIDRGRLENELTRRCLAGGVEMVTGRVRSVEFGDAGGYHTVCYQSGDTTNTRTTARWVVDASGRNRVLARQLGLKRTTEHHCNAVWLRVATEIDIGRWSNDPSWQERLTEGDRAMSTNHLMGEGYWVWLIRLASGSTSVGIVADPALHAFDSYNTLAKAQAWLHEHEPQCAAVLAEHDHLIKDFRVMKHYSHSSTKVYDGQQRWCLTGDSGIFLDPLYSSGLDLIAIGNGLITDMITRELSGENIVARASINDSLFRSLTDMWLNIYCNQYPLMGSPTVMSAKVIWDIAFYWGFLGLFYTNDRFADVADDPSVVPHLQRMIDLSNRMQQFFREWGAVEIDCIAGQFVDLFSPLNFMVALHTAMIGSSPEFDRQFDTNDRTLRQIAGYLVEIVVGKESNRFSEDNVMRQVQAWQRDKFLRELRSIYRHDQATSPISEGWILRSGSTPLVSAPTR</sequence>
<evidence type="ECO:0000313" key="2">
    <source>
        <dbReference type="EMBL" id="QLL09877.1"/>
    </source>
</evidence>
<evidence type="ECO:0000313" key="3">
    <source>
        <dbReference type="Proteomes" id="UP000510682"/>
    </source>
</evidence>
<evidence type="ECO:0000256" key="1">
    <source>
        <dbReference type="ARBA" id="ARBA00038396"/>
    </source>
</evidence>
<proteinExistence type="inferred from homology"/>
<dbReference type="Pfam" id="PF05834">
    <property type="entry name" value="Lycopene_cycl"/>
    <property type="match status" value="1"/>
</dbReference>
<dbReference type="Gene3D" id="3.50.50.60">
    <property type="entry name" value="FAD/NAD(P)-binding domain"/>
    <property type="match status" value="1"/>
</dbReference>